<dbReference type="Proteomes" id="UP000824074">
    <property type="component" value="Unassembled WGS sequence"/>
</dbReference>
<reference evidence="1" key="1">
    <citation type="submission" date="2020-10" db="EMBL/GenBank/DDBJ databases">
        <authorList>
            <person name="Gilroy R."/>
        </authorList>
    </citation>
    <scope>NUCLEOTIDE SEQUENCE</scope>
    <source>
        <strain evidence="1">CHK193-30670</strain>
    </source>
</reference>
<organism evidence="1 2">
    <name type="scientific">Candidatus Aphodocola excrementigallinarum</name>
    <dbReference type="NCBI Taxonomy" id="2840670"/>
    <lineage>
        <taxon>Bacteria</taxon>
        <taxon>Bacillati</taxon>
        <taxon>Bacillota</taxon>
        <taxon>Bacilli</taxon>
        <taxon>Candidatus Aphodocola</taxon>
    </lineage>
</organism>
<proteinExistence type="predicted"/>
<reference evidence="1" key="2">
    <citation type="journal article" date="2021" name="PeerJ">
        <title>Extensive microbial diversity within the chicken gut microbiome revealed by metagenomics and culture.</title>
        <authorList>
            <person name="Gilroy R."/>
            <person name="Ravi A."/>
            <person name="Getino M."/>
            <person name="Pursley I."/>
            <person name="Horton D.L."/>
            <person name="Alikhan N.F."/>
            <person name="Baker D."/>
            <person name="Gharbi K."/>
            <person name="Hall N."/>
            <person name="Watson M."/>
            <person name="Adriaenssens E.M."/>
            <person name="Foster-Nyarko E."/>
            <person name="Jarju S."/>
            <person name="Secka A."/>
            <person name="Antonio M."/>
            <person name="Oren A."/>
            <person name="Chaudhuri R.R."/>
            <person name="La Ragione R."/>
            <person name="Hildebrand F."/>
            <person name="Pallen M.J."/>
        </authorList>
    </citation>
    <scope>NUCLEOTIDE SEQUENCE</scope>
    <source>
        <strain evidence="1">CHK193-30670</strain>
    </source>
</reference>
<name>A0A9D1IMF8_9FIRM</name>
<accession>A0A9D1IMF8</accession>
<evidence type="ECO:0000313" key="2">
    <source>
        <dbReference type="Proteomes" id="UP000824074"/>
    </source>
</evidence>
<evidence type="ECO:0000313" key="1">
    <source>
        <dbReference type="EMBL" id="HIU40340.1"/>
    </source>
</evidence>
<gene>
    <name evidence="1" type="ORF">IAB68_03485</name>
</gene>
<dbReference type="EMBL" id="DVMT01000034">
    <property type="protein sequence ID" value="HIU40340.1"/>
    <property type="molecule type" value="Genomic_DNA"/>
</dbReference>
<protein>
    <submittedName>
        <fullName evidence="1">Uncharacterized protein</fullName>
    </submittedName>
</protein>
<dbReference type="AlphaFoldDB" id="A0A9D1IMF8"/>
<comment type="caution">
    <text evidence="1">The sequence shown here is derived from an EMBL/GenBank/DDBJ whole genome shotgun (WGS) entry which is preliminary data.</text>
</comment>
<sequence>MNQVNDKLYSNDYYKALKKAYKWPNWKKEFVNNCLFISKHSKKLPLYIDGDYGIESIDITRLVDASFEYADLDNNCYDASEEVVDSILIKTNI</sequence>